<keyword evidence="1" id="KW-0732">Signal</keyword>
<keyword evidence="2" id="KW-1185">Reference proteome</keyword>
<sequence>MLLKEILIAATLAVLVSGGEMECPTTEVAAHMWATWKTNMCHRTLIEQLRISMDDCTDKLTTLGECIEETLAECPCLNGEMSSEIRVLLQELFDQQIRRATIFCPEVDTLMNLMDQPILELVNCELARSIEVCSEEFLAIFRENSVDSRLCQAYNVMIVCVADVARRSCPDIDEDTIANQVQFRQHMNIYCPMELGGVSSASWPPSCPMSMTDVPMWARWKSKMCLMEVIADLRENDDNCQVLVSDNLQACVDQTLTDCPCYNNEMSDEIRVMVRELFNVQVDHYLAMFCSVGEPLMEQVDPPSLGFCDLGNEVQGCCDEYISVSGENPVDMQLCNIYNDRIMCIAETTKRVCVDIEESDIIYRATLRQHVNIYCGGDETGGNRGDHSAESTWMDDVETCPSSLIRIPQWIMWKIHPCLREFIEQLRGDQGVDHCHEKVRDLRACIEEKTEKCRSGLQELMETFLQEILTHRVEKTSAMFCSDGNSTAYMDSPLFEIDGCDMSGQNTQMCRQKFQDMFRNDRLDEKLCGEYNDMVNCFADIVRNTCEVIPANIITSHSDFLQRVNMFCPGDVGVRLNDSPDSGGSKVSLGLPMCAVLAVFTFG</sequence>
<dbReference type="RefSeq" id="XP_006822916.1">
    <property type="nucleotide sequence ID" value="XM_006822853.1"/>
</dbReference>
<evidence type="ECO:0000256" key="1">
    <source>
        <dbReference type="SAM" id="SignalP"/>
    </source>
</evidence>
<dbReference type="Proteomes" id="UP000694865">
    <property type="component" value="Unplaced"/>
</dbReference>
<feature type="signal peptide" evidence="1">
    <location>
        <begin position="1"/>
        <end position="18"/>
    </location>
</feature>
<accession>A0ABM0MSC5</accession>
<proteinExistence type="predicted"/>
<evidence type="ECO:0000313" key="3">
    <source>
        <dbReference type="RefSeq" id="XP_006822916.1"/>
    </source>
</evidence>
<evidence type="ECO:0000313" key="2">
    <source>
        <dbReference type="Proteomes" id="UP000694865"/>
    </source>
</evidence>
<gene>
    <name evidence="3" type="primary">LOC102803393</name>
</gene>
<name>A0ABM0MSC5_SACKO</name>
<reference evidence="3" key="1">
    <citation type="submission" date="2025-08" db="UniProtKB">
        <authorList>
            <consortium name="RefSeq"/>
        </authorList>
    </citation>
    <scope>IDENTIFICATION</scope>
    <source>
        <tissue evidence="3">Testes</tissue>
    </source>
</reference>
<organism evidence="2 3">
    <name type="scientific">Saccoglossus kowalevskii</name>
    <name type="common">Acorn worm</name>
    <dbReference type="NCBI Taxonomy" id="10224"/>
    <lineage>
        <taxon>Eukaryota</taxon>
        <taxon>Metazoa</taxon>
        <taxon>Hemichordata</taxon>
        <taxon>Enteropneusta</taxon>
        <taxon>Harrimaniidae</taxon>
        <taxon>Saccoglossus</taxon>
    </lineage>
</organism>
<protein>
    <submittedName>
        <fullName evidence="3">Uncharacterized protein LOC102803393</fullName>
    </submittedName>
</protein>
<feature type="chain" id="PRO_5045236594" evidence="1">
    <location>
        <begin position="19"/>
        <end position="603"/>
    </location>
</feature>
<dbReference type="GeneID" id="102803393"/>